<keyword evidence="1" id="KW-0732">Signal</keyword>
<proteinExistence type="predicted"/>
<dbReference type="Proteomes" id="UP001291309">
    <property type="component" value="Unassembled WGS sequence"/>
</dbReference>
<name>A0ABU5H486_9BACT</name>
<gene>
    <name evidence="2" type="ORF">SYV04_17855</name>
</gene>
<dbReference type="RefSeq" id="WP_321547009.1">
    <property type="nucleotide sequence ID" value="NZ_JAXIVS010000005.1"/>
</dbReference>
<feature type="chain" id="PRO_5046315746" evidence="1">
    <location>
        <begin position="25"/>
        <end position="934"/>
    </location>
</feature>
<evidence type="ECO:0000313" key="2">
    <source>
        <dbReference type="EMBL" id="MDY7228290.1"/>
    </source>
</evidence>
<protein>
    <submittedName>
        <fullName evidence="2">Uncharacterized protein</fullName>
    </submittedName>
</protein>
<organism evidence="2 3">
    <name type="scientific">Hyalangium rubrum</name>
    <dbReference type="NCBI Taxonomy" id="3103134"/>
    <lineage>
        <taxon>Bacteria</taxon>
        <taxon>Pseudomonadati</taxon>
        <taxon>Myxococcota</taxon>
        <taxon>Myxococcia</taxon>
        <taxon>Myxococcales</taxon>
        <taxon>Cystobacterineae</taxon>
        <taxon>Archangiaceae</taxon>
        <taxon>Hyalangium</taxon>
    </lineage>
</organism>
<accession>A0ABU5H486</accession>
<comment type="caution">
    <text evidence="2">The sequence shown here is derived from an EMBL/GenBank/DDBJ whole genome shotgun (WGS) entry which is preliminary data.</text>
</comment>
<sequence>MRFHRWVVAGCALVLGLLPGPARAQTSELPVYVSDQFKSVAKKASRQLVTSHIVSACPDNKPLCKPIVEQLAVATEAAISKDQAGLERALNTFFVKSSVAGLVEVVLGDLADTQQSEYPRLAEALEPVSQCLVASVIAGREAGQTLEECRFDPDELKALKSEAERLVCRVNPRACPLVDKVVNLLEQRPVKVDEVVYGLSQIVEGAPFHRKRESLYLYSLGDFLARAPEHGLYDATWSFLTSPDRKSRIWDRVGVEERAIASGAFFEYRFLNGTEDDMILQLLRDCGLPTDAYDGWIRARASLPALRQSLLVGSDIQEQVEPLSALLTYKQCSAGTEDHQKRLQEMRNQVQSLLVPLEFRSAIRRYGVVALSAAALLDYVRSSNEEQLSASITRTTVFGVAQSVAAQQITQRLQAEQGRTPAPESRLTGVTMVGPGDVLGTCEFQRVSALLGLPYTVADLNAPRCFELNSRTTVLGITDLVDLGEREDAPIEVEAKAFAQLLKHAYFQQNTPASGLNSELLARLVEESERFLGEVMGSQSPTVTQAWPEIRDALVRLNASPGDMEARTKLQARAYALAATVPAPASGPSLTEERFVQLMLDGVSSEIEGRLAPVWQQWLARKRQLEAQQNPSAAEQAELAGLRSRSQRLPQPREVRAFLEIPKEQRAVEVFKLLRGLLRAIAPEILEKIEGTLPIGPLAQAAQDGVERRTDDSRRRMMRIGADFLVAQADKLAIRIVGADAARCQEDDPKWRSILNRLQAACTAHLLIQSAYHPIADYLSEGGFTAPGAARLADTSYRQLLQSPLLASTPVILNVGLGVNWVRPNKLDSDFVTLTVVDKFGLALIKYNGPSYGFEAGPFVGGFLDALVRTASGVEEKYWLAGFTVGFPRMAGLDLGLEAHAAAAMPFTFTPDKPQLTLGLTVVVPFSTVFDSGE</sequence>
<feature type="signal peptide" evidence="1">
    <location>
        <begin position="1"/>
        <end position="24"/>
    </location>
</feature>
<evidence type="ECO:0000313" key="3">
    <source>
        <dbReference type="Proteomes" id="UP001291309"/>
    </source>
</evidence>
<reference evidence="2 3" key="1">
    <citation type="submission" date="2023-12" db="EMBL/GenBank/DDBJ databases">
        <title>the genome sequence of Hyalangium sp. s54d21.</title>
        <authorList>
            <person name="Zhang X."/>
        </authorList>
    </citation>
    <scope>NUCLEOTIDE SEQUENCE [LARGE SCALE GENOMIC DNA]</scope>
    <source>
        <strain evidence="3">s54d21</strain>
    </source>
</reference>
<evidence type="ECO:0000256" key="1">
    <source>
        <dbReference type="SAM" id="SignalP"/>
    </source>
</evidence>
<keyword evidence="3" id="KW-1185">Reference proteome</keyword>
<dbReference type="EMBL" id="JAXIVS010000005">
    <property type="protein sequence ID" value="MDY7228290.1"/>
    <property type="molecule type" value="Genomic_DNA"/>
</dbReference>